<dbReference type="RefSeq" id="WP_249311294.1">
    <property type="nucleotide sequence ID" value="NZ_JACRSU010000001.1"/>
</dbReference>
<name>A0A926DM01_9FIRM</name>
<comment type="caution">
    <text evidence="2">The sequence shown here is derived from an EMBL/GenBank/DDBJ whole genome shotgun (WGS) entry which is preliminary data.</text>
</comment>
<dbReference type="Pfam" id="PF04993">
    <property type="entry name" value="TfoX_N"/>
    <property type="match status" value="1"/>
</dbReference>
<keyword evidence="3" id="KW-1185">Reference proteome</keyword>
<dbReference type="SUPFAM" id="SSF159894">
    <property type="entry name" value="YgaC/TfoX-N like"/>
    <property type="match status" value="1"/>
</dbReference>
<sequence>MASSEEFVQFACEQASGAGEITYRKMFGEYGVYCDGKLFALICGDQFFLKITDAGRALCPNLKEAPPYDGAKPYFFIEDLDDRESLTKLVSVTCAALPPPRPKKVRAGRQKKA</sequence>
<protein>
    <submittedName>
        <fullName evidence="2">TfoX/Sxy family protein</fullName>
    </submittedName>
</protein>
<dbReference type="InterPro" id="IPR007076">
    <property type="entry name" value="TfoX_N"/>
</dbReference>
<dbReference type="Proteomes" id="UP000611762">
    <property type="component" value="Unassembled WGS sequence"/>
</dbReference>
<organism evidence="2 3">
    <name type="scientific">Congzhengia minquanensis</name>
    <dbReference type="NCBI Taxonomy" id="2763657"/>
    <lineage>
        <taxon>Bacteria</taxon>
        <taxon>Bacillati</taxon>
        <taxon>Bacillota</taxon>
        <taxon>Clostridia</taxon>
        <taxon>Eubacteriales</taxon>
        <taxon>Oscillospiraceae</taxon>
        <taxon>Congzhengia</taxon>
    </lineage>
</organism>
<dbReference type="EMBL" id="JACRSU010000001">
    <property type="protein sequence ID" value="MBC8540174.1"/>
    <property type="molecule type" value="Genomic_DNA"/>
</dbReference>
<evidence type="ECO:0000259" key="1">
    <source>
        <dbReference type="Pfam" id="PF04993"/>
    </source>
</evidence>
<evidence type="ECO:0000313" key="3">
    <source>
        <dbReference type="Proteomes" id="UP000611762"/>
    </source>
</evidence>
<proteinExistence type="predicted"/>
<gene>
    <name evidence="2" type="ORF">H8698_04200</name>
</gene>
<evidence type="ECO:0000313" key="2">
    <source>
        <dbReference type="EMBL" id="MBC8540174.1"/>
    </source>
</evidence>
<feature type="domain" description="TfoX N-terminal" evidence="1">
    <location>
        <begin position="14"/>
        <end position="93"/>
    </location>
</feature>
<dbReference type="AlphaFoldDB" id="A0A926DM01"/>
<dbReference type="Gene3D" id="3.30.1460.30">
    <property type="entry name" value="YgaC/TfoX-N like chaperone"/>
    <property type="match status" value="1"/>
</dbReference>
<accession>A0A926DM01</accession>
<reference evidence="2" key="1">
    <citation type="submission" date="2020-08" db="EMBL/GenBank/DDBJ databases">
        <title>Genome public.</title>
        <authorList>
            <person name="Liu C."/>
            <person name="Sun Q."/>
        </authorList>
    </citation>
    <scope>NUCLEOTIDE SEQUENCE</scope>
    <source>
        <strain evidence="2">H8</strain>
    </source>
</reference>